<gene>
    <name evidence="2" type="ORF">X797_001767</name>
</gene>
<dbReference type="Proteomes" id="UP000030151">
    <property type="component" value="Unassembled WGS sequence"/>
</dbReference>
<evidence type="ECO:0000313" key="2">
    <source>
        <dbReference type="EMBL" id="EXV04095.1"/>
    </source>
</evidence>
<feature type="region of interest" description="Disordered" evidence="1">
    <location>
        <begin position="141"/>
        <end position="170"/>
    </location>
</feature>
<dbReference type="HOGENOM" id="CLU_479133_0_0_1"/>
<dbReference type="EMBL" id="JELW01000002">
    <property type="protein sequence ID" value="EXV04095.1"/>
    <property type="molecule type" value="Genomic_DNA"/>
</dbReference>
<sequence length="531" mass="58980">MIRSAARLSQADLSVAPHLLRPKTFVKKIGKNNEIYYTLVKKGLAHNLDPEKEYKFFEMPNLLLDLDAEGTRHVRSVEETDEKLMTARWAEVPRRRAVQTRSRAFEEQLYESRGKAREIMSQPTNIWRITSHDIVSAALHGGPGPQRKSARELTPADVISGPSSTPTPSRNSEIIEKLRLENGIPQHAVNEDQLLLRWMTLRYNSLTQPSPYRRRIAPSPEQLKRALQTQTTILGARRLVFQALSAGTSINSFQNETKPAISLPHQIRSTCAYILRQDPRNRDLYLQALTFLGNLSERLSSLDAQLGPILCGLALKLSAEIGSLEALPVWLYRSHHTSGNGKLLMKDVLSALTSLQGTLRSKRPVNLQAIEQRQLLFQLLTGIDENDTMAKDSFRTFGTTFLEGDSSSTARRAYSAYIALLGHLGAARTLWREWRELPSSVSRDEDVVLGFCNALKQAVRVMPGSDGEYAPDSSLAACAALDYHAIGMQDTAAWRARISSNMAGQASVNVAACRAILDLPLADCIKGFGAL</sequence>
<reference evidence="2 3" key="1">
    <citation type="submission" date="2014-02" db="EMBL/GenBank/DDBJ databases">
        <title>The genome sequence of the entomopathogenic fungus Metarhizium robertsii ARSEF 2575.</title>
        <authorList>
            <person name="Giuliano Garisto Donzelli B."/>
            <person name="Roe B.A."/>
            <person name="Macmil S.L."/>
            <person name="Krasnoff S.B."/>
            <person name="Gibson D.M."/>
        </authorList>
    </citation>
    <scope>NUCLEOTIDE SEQUENCE [LARGE SCALE GENOMIC DNA]</scope>
    <source>
        <strain evidence="2 3">ARSEF 2575</strain>
    </source>
</reference>
<dbReference type="eggNOG" id="ENOG502RKNZ">
    <property type="taxonomic scope" value="Eukaryota"/>
</dbReference>
<accession>A0A0A1V2M1</accession>
<name>A0A0A1V2M1_9HYPO</name>
<organism evidence="2 3">
    <name type="scientific">Metarhizium robertsii</name>
    <dbReference type="NCBI Taxonomy" id="568076"/>
    <lineage>
        <taxon>Eukaryota</taxon>
        <taxon>Fungi</taxon>
        <taxon>Dikarya</taxon>
        <taxon>Ascomycota</taxon>
        <taxon>Pezizomycotina</taxon>
        <taxon>Sordariomycetes</taxon>
        <taxon>Hypocreomycetidae</taxon>
        <taxon>Hypocreales</taxon>
        <taxon>Clavicipitaceae</taxon>
        <taxon>Metarhizium</taxon>
    </lineage>
</organism>
<evidence type="ECO:0000313" key="3">
    <source>
        <dbReference type="Proteomes" id="UP000030151"/>
    </source>
</evidence>
<dbReference type="AlphaFoldDB" id="A0A0A1V2M1"/>
<dbReference type="OrthoDB" id="4581301at2759"/>
<protein>
    <submittedName>
        <fullName evidence="2">Uncharacterized protein</fullName>
    </submittedName>
</protein>
<comment type="caution">
    <text evidence="2">The sequence shown here is derived from an EMBL/GenBank/DDBJ whole genome shotgun (WGS) entry which is preliminary data.</text>
</comment>
<feature type="compositionally biased region" description="Polar residues" evidence="1">
    <location>
        <begin position="161"/>
        <end position="170"/>
    </location>
</feature>
<evidence type="ECO:0000256" key="1">
    <source>
        <dbReference type="SAM" id="MobiDB-lite"/>
    </source>
</evidence>
<proteinExistence type="predicted"/>